<comment type="similarity">
    <text evidence="1">Belongs to the ComF/GntX family.</text>
</comment>
<dbReference type="PANTHER" id="PTHR47505">
    <property type="entry name" value="DNA UTILIZATION PROTEIN YHGH"/>
    <property type="match status" value="1"/>
</dbReference>
<dbReference type="Pfam" id="PF00156">
    <property type="entry name" value="Pribosyltran"/>
    <property type="match status" value="1"/>
</dbReference>
<keyword evidence="5" id="KW-1185">Reference proteome</keyword>
<organism evidence="4 5">
    <name type="scientific">Rhizosaccharibacter radicis</name>
    <dbReference type="NCBI Taxonomy" id="2782605"/>
    <lineage>
        <taxon>Bacteria</taxon>
        <taxon>Pseudomonadati</taxon>
        <taxon>Pseudomonadota</taxon>
        <taxon>Alphaproteobacteria</taxon>
        <taxon>Acetobacterales</taxon>
        <taxon>Acetobacteraceae</taxon>
        <taxon>Rhizosaccharibacter</taxon>
    </lineage>
</organism>
<evidence type="ECO:0000259" key="2">
    <source>
        <dbReference type="Pfam" id="PF00156"/>
    </source>
</evidence>
<reference evidence="4 5" key="1">
    <citation type="submission" date="2022-06" db="EMBL/GenBank/DDBJ databases">
        <title>Rhizosaccharibacter gen. nov. sp. nov. KSS12, endophytic bacteria isolated from sugarcane.</title>
        <authorList>
            <person name="Pitiwittayakul N."/>
        </authorList>
    </citation>
    <scope>NUCLEOTIDE SEQUENCE [LARGE SCALE GENOMIC DNA]</scope>
    <source>
        <strain evidence="4 5">KSS12</strain>
    </source>
</reference>
<dbReference type="EMBL" id="JAMZEJ010000004">
    <property type="protein sequence ID" value="MCQ8240681.1"/>
    <property type="molecule type" value="Genomic_DNA"/>
</dbReference>
<dbReference type="InterPro" id="IPR044005">
    <property type="entry name" value="DZR_2"/>
</dbReference>
<comment type="caution">
    <text evidence="4">The sequence shown here is derived from an EMBL/GenBank/DDBJ whole genome shotgun (WGS) entry which is preliminary data.</text>
</comment>
<evidence type="ECO:0000259" key="3">
    <source>
        <dbReference type="Pfam" id="PF18912"/>
    </source>
</evidence>
<dbReference type="RefSeq" id="WP_422919425.1">
    <property type="nucleotide sequence ID" value="NZ_JAMZEJ010000004.1"/>
</dbReference>
<name>A0ABT1VWG6_9PROT</name>
<dbReference type="InterPro" id="IPR000836">
    <property type="entry name" value="PRTase_dom"/>
</dbReference>
<dbReference type="Pfam" id="PF18912">
    <property type="entry name" value="DZR_2"/>
    <property type="match status" value="1"/>
</dbReference>
<dbReference type="Gene3D" id="3.40.50.2020">
    <property type="match status" value="1"/>
</dbReference>
<proteinExistence type="inferred from homology"/>
<dbReference type="Proteomes" id="UP001524547">
    <property type="component" value="Unassembled WGS sequence"/>
</dbReference>
<dbReference type="InterPro" id="IPR029057">
    <property type="entry name" value="PRTase-like"/>
</dbReference>
<evidence type="ECO:0000313" key="5">
    <source>
        <dbReference type="Proteomes" id="UP001524547"/>
    </source>
</evidence>
<sequence length="262" mass="27699">MSLAALPSRATALRRVSVTARTAGAMLLDMLLPPRCAACDEAVERQGQFCFKCFGAARFIAEPACRCCGVPFENAGLAGPDRVCVECAAQPPAWRQARAAFVYGEFSRRLILPLKYGDRTEMAAVLGAHMARAGQRLLVGADVLVPVPLHRRRLRRRRYNQAALLCRALSRSTGVPFGLDVLRRVKATAPLAGLGGQDRLASLSGAIEVRETRRSVVAGRSVVLVDDVLTTGATASACAAALMAAGAASVDVLAAARTVRDG</sequence>
<dbReference type="InterPro" id="IPR051910">
    <property type="entry name" value="ComF/GntX_DNA_util-trans"/>
</dbReference>
<feature type="domain" description="Double zinc ribbon" evidence="3">
    <location>
        <begin position="27"/>
        <end position="87"/>
    </location>
</feature>
<protein>
    <submittedName>
        <fullName evidence="4">Double zinc ribbon domain-containing protein</fullName>
    </submittedName>
</protein>
<gene>
    <name evidence="4" type="ORF">NFI88_07470</name>
</gene>
<evidence type="ECO:0000313" key="4">
    <source>
        <dbReference type="EMBL" id="MCQ8240681.1"/>
    </source>
</evidence>
<evidence type="ECO:0000256" key="1">
    <source>
        <dbReference type="ARBA" id="ARBA00008007"/>
    </source>
</evidence>
<dbReference type="PANTHER" id="PTHR47505:SF1">
    <property type="entry name" value="DNA UTILIZATION PROTEIN YHGH"/>
    <property type="match status" value="1"/>
</dbReference>
<dbReference type="SUPFAM" id="SSF53271">
    <property type="entry name" value="PRTase-like"/>
    <property type="match status" value="1"/>
</dbReference>
<accession>A0ABT1VWG6</accession>
<feature type="domain" description="Phosphoribosyltransferase" evidence="2">
    <location>
        <begin position="173"/>
        <end position="252"/>
    </location>
</feature>